<feature type="region of interest" description="Disordered" evidence="2">
    <location>
        <begin position="452"/>
        <end position="527"/>
    </location>
</feature>
<feature type="coiled-coil region" evidence="1">
    <location>
        <begin position="344"/>
        <end position="382"/>
    </location>
</feature>
<feature type="compositionally biased region" description="Acidic residues" evidence="2">
    <location>
        <begin position="467"/>
        <end position="479"/>
    </location>
</feature>
<evidence type="ECO:0000256" key="2">
    <source>
        <dbReference type="SAM" id="MobiDB-lite"/>
    </source>
</evidence>
<dbReference type="Proteomes" id="UP000275078">
    <property type="component" value="Unassembled WGS sequence"/>
</dbReference>
<reference evidence="3 4" key="1">
    <citation type="journal article" date="2018" name="Nat. Ecol. Evol.">
        <title>Pezizomycetes genomes reveal the molecular basis of ectomycorrhizal truffle lifestyle.</title>
        <authorList>
            <person name="Murat C."/>
            <person name="Payen T."/>
            <person name="Noel B."/>
            <person name="Kuo A."/>
            <person name="Morin E."/>
            <person name="Chen J."/>
            <person name="Kohler A."/>
            <person name="Krizsan K."/>
            <person name="Balestrini R."/>
            <person name="Da Silva C."/>
            <person name="Montanini B."/>
            <person name="Hainaut M."/>
            <person name="Levati E."/>
            <person name="Barry K.W."/>
            <person name="Belfiori B."/>
            <person name="Cichocki N."/>
            <person name="Clum A."/>
            <person name="Dockter R.B."/>
            <person name="Fauchery L."/>
            <person name="Guy J."/>
            <person name="Iotti M."/>
            <person name="Le Tacon F."/>
            <person name="Lindquist E.A."/>
            <person name="Lipzen A."/>
            <person name="Malagnac F."/>
            <person name="Mello A."/>
            <person name="Molinier V."/>
            <person name="Miyauchi S."/>
            <person name="Poulain J."/>
            <person name="Riccioni C."/>
            <person name="Rubini A."/>
            <person name="Sitrit Y."/>
            <person name="Splivallo R."/>
            <person name="Traeger S."/>
            <person name="Wang M."/>
            <person name="Zifcakova L."/>
            <person name="Wipf D."/>
            <person name="Zambonelli A."/>
            <person name="Paolocci F."/>
            <person name="Nowrousian M."/>
            <person name="Ottonello S."/>
            <person name="Baldrian P."/>
            <person name="Spatafora J.W."/>
            <person name="Henrissat B."/>
            <person name="Nagy L.G."/>
            <person name="Aury J.M."/>
            <person name="Wincker P."/>
            <person name="Grigoriev I.V."/>
            <person name="Bonfante P."/>
            <person name="Martin F.M."/>
        </authorList>
    </citation>
    <scope>NUCLEOTIDE SEQUENCE [LARGE SCALE GENOMIC DNA]</scope>
    <source>
        <strain evidence="3 4">RN42</strain>
    </source>
</reference>
<gene>
    <name evidence="3" type="ORF">BJ508DRAFT_380574</name>
</gene>
<dbReference type="EMBL" id="ML119789">
    <property type="protein sequence ID" value="RPA74458.1"/>
    <property type="molecule type" value="Genomic_DNA"/>
</dbReference>
<accession>A0A3N4HPN3</accession>
<evidence type="ECO:0000256" key="1">
    <source>
        <dbReference type="SAM" id="Coils"/>
    </source>
</evidence>
<proteinExistence type="predicted"/>
<organism evidence="3 4">
    <name type="scientific">Ascobolus immersus RN42</name>
    <dbReference type="NCBI Taxonomy" id="1160509"/>
    <lineage>
        <taxon>Eukaryota</taxon>
        <taxon>Fungi</taxon>
        <taxon>Dikarya</taxon>
        <taxon>Ascomycota</taxon>
        <taxon>Pezizomycotina</taxon>
        <taxon>Pezizomycetes</taxon>
        <taxon>Pezizales</taxon>
        <taxon>Ascobolaceae</taxon>
        <taxon>Ascobolus</taxon>
    </lineage>
</organism>
<keyword evidence="4" id="KW-1185">Reference proteome</keyword>
<sequence length="527" mass="58323">MKARRSHAAAGAEPAELSRITTICGRYKYRCPGLQLSIEADSKPVQSSNFDAHAPSPQHRRSSTAAVQAPPLSKHRRFLFKMVQIAPAAPSAAPSTDPYAGFYSARAVSTGGAIVPNGALYCEVIDNSTGAAFVESMPGKEYPRVSLNGSDKPGLKVPIQTQHINIRSEYTESKSISVRVSTKGASYMESSEAIPAPVSHAEFYKDMRKGHRIQMLTTIDGVSDVFSRGRYVESLQYNSLDSAVLCRIEEVEDETKKDGKRKEWVDHKILLTGGEETKKGEIVVELVHGTDLKARSTCAGEISKDFEDESAFRFGDEVKRYNTAWSWDRVKTIARIHFHYEVEGKKEKEAREELARKEKALKEQLEAEMKFKQEQFKRMLEKKNRAKVKALRKMMAVLSTEEIRAIAAGALEVPSVAGGIVDDSDDDDETVYECQDCGSEDCDEYECYDCGYPQDSDDESEKGSEVGSEDDKDEADNNESDSAHSSDGGWENIKKETISSPIEAPVALPAPAQTPAPVSRGWFFNRS</sequence>
<protein>
    <submittedName>
        <fullName evidence="3">Uncharacterized protein</fullName>
    </submittedName>
</protein>
<evidence type="ECO:0000313" key="3">
    <source>
        <dbReference type="EMBL" id="RPA74458.1"/>
    </source>
</evidence>
<keyword evidence="1" id="KW-0175">Coiled coil</keyword>
<name>A0A3N4HPN3_ASCIM</name>
<dbReference type="AlphaFoldDB" id="A0A3N4HPN3"/>
<evidence type="ECO:0000313" key="4">
    <source>
        <dbReference type="Proteomes" id="UP000275078"/>
    </source>
</evidence>
<feature type="region of interest" description="Disordered" evidence="2">
    <location>
        <begin position="45"/>
        <end position="70"/>
    </location>
</feature>